<dbReference type="GO" id="GO:0003779">
    <property type="term" value="F:actin binding"/>
    <property type="evidence" value="ECO:0007669"/>
    <property type="project" value="UniProtKB-KW"/>
</dbReference>
<dbReference type="AlphaFoldDB" id="A0A669QLG7"/>
<accession>A0A669QLG7</accession>
<evidence type="ECO:0000256" key="1">
    <source>
        <dbReference type="ARBA" id="ARBA00004245"/>
    </source>
</evidence>
<dbReference type="InterPro" id="IPR036140">
    <property type="entry name" value="PFN_sf"/>
</dbReference>
<evidence type="ECO:0000256" key="5">
    <source>
        <dbReference type="RuleBase" id="RU003909"/>
    </source>
</evidence>
<comment type="subcellular location">
    <subcellularLocation>
        <location evidence="1">Cytoplasm</location>
        <location evidence="1">Cytoskeleton</location>
    </subcellularLocation>
</comment>
<dbReference type="SMART" id="SM00392">
    <property type="entry name" value="PROF"/>
    <property type="match status" value="1"/>
</dbReference>
<dbReference type="OMA" id="NKCYEMA"/>
<keyword evidence="4" id="KW-0206">Cytoskeleton</keyword>
<dbReference type="InterPro" id="IPR048278">
    <property type="entry name" value="PFN"/>
</dbReference>
<dbReference type="GO" id="GO:0005737">
    <property type="term" value="C:cytoplasm"/>
    <property type="evidence" value="ECO:0007669"/>
    <property type="project" value="TreeGrafter"/>
</dbReference>
<evidence type="ECO:0000313" key="6">
    <source>
        <dbReference type="Ensembl" id="ENSPCLP00000021624.1"/>
    </source>
</evidence>
<dbReference type="GO" id="GO:0030833">
    <property type="term" value="P:regulation of actin filament polymerization"/>
    <property type="evidence" value="ECO:0007669"/>
    <property type="project" value="TreeGrafter"/>
</dbReference>
<dbReference type="Ensembl" id="ENSPCLT00000029954.1">
    <property type="protein sequence ID" value="ENSPCLP00000021624.1"/>
    <property type="gene ID" value="ENSPCLG00000019004.1"/>
</dbReference>
<evidence type="ECO:0000256" key="3">
    <source>
        <dbReference type="ARBA" id="ARBA00022490"/>
    </source>
</evidence>
<name>A0A669QLG7_PHACC</name>
<dbReference type="SUPFAM" id="SSF55770">
    <property type="entry name" value="Profilin (actin-binding protein)"/>
    <property type="match status" value="1"/>
</dbReference>
<dbReference type="GO" id="GO:0005856">
    <property type="term" value="C:cytoskeleton"/>
    <property type="evidence" value="ECO:0007669"/>
    <property type="project" value="UniProtKB-SubCell"/>
</dbReference>
<evidence type="ECO:0000256" key="4">
    <source>
        <dbReference type="ARBA" id="ARBA00023212"/>
    </source>
</evidence>
<proteinExistence type="inferred from homology"/>
<dbReference type="Gene3D" id="3.30.450.30">
    <property type="entry name" value="Dynein light chain 2a, cytoplasmic"/>
    <property type="match status" value="1"/>
</dbReference>
<dbReference type="Pfam" id="PF00235">
    <property type="entry name" value="Profilin"/>
    <property type="match status" value="1"/>
</dbReference>
<dbReference type="PANTHER" id="PTHR13936">
    <property type="entry name" value="PROFILIN"/>
    <property type="match status" value="1"/>
</dbReference>
<dbReference type="GO" id="GO:0032233">
    <property type="term" value="P:positive regulation of actin filament bundle assembly"/>
    <property type="evidence" value="ECO:0007669"/>
    <property type="project" value="TreeGrafter"/>
</dbReference>
<evidence type="ECO:0000313" key="7">
    <source>
        <dbReference type="Proteomes" id="UP000472261"/>
    </source>
</evidence>
<evidence type="ECO:0000256" key="2">
    <source>
        <dbReference type="ARBA" id="ARBA00010058"/>
    </source>
</evidence>
<dbReference type="PANTHER" id="PTHR13936:SF14">
    <property type="entry name" value="PROFILIN-1"/>
    <property type="match status" value="1"/>
</dbReference>
<sequence length="129" mass="13678">MSGWAPYVDSLMADGTCQDAAIVGYKDTPAVWAATPGKTFANITGKSEGFWILVVTFRPAEVNALVSPERGALLVNGLTLGGQKCSVIRDSLLVDGEHTMDLRTKSTAGAPTYNITATITNKSESWTPL</sequence>
<comment type="similarity">
    <text evidence="2 5">Belongs to the profilin family.</text>
</comment>
<keyword evidence="7" id="KW-1185">Reference proteome</keyword>
<keyword evidence="3" id="KW-0963">Cytoplasm</keyword>
<dbReference type="InterPro" id="IPR005455">
    <property type="entry name" value="PFN_euk"/>
</dbReference>
<keyword evidence="5" id="KW-0009">Actin-binding</keyword>
<dbReference type="PRINTS" id="PR01639">
    <property type="entry name" value="PROFILINMAML"/>
</dbReference>
<dbReference type="Proteomes" id="UP000472261">
    <property type="component" value="Unplaced"/>
</dbReference>
<reference evidence="6" key="1">
    <citation type="submission" date="2025-08" db="UniProtKB">
        <authorList>
            <consortium name="Ensembl"/>
        </authorList>
    </citation>
    <scope>IDENTIFICATION</scope>
</reference>
<gene>
    <name evidence="6" type="primary">LOC116241153</name>
</gene>
<protein>
    <recommendedName>
        <fullName evidence="5">Profilin</fullName>
    </recommendedName>
</protein>
<dbReference type="InterPro" id="IPR005454">
    <property type="entry name" value="Profilin1/2/3_vertebrate"/>
</dbReference>
<organism evidence="6 7">
    <name type="scientific">Phasianus colchicus</name>
    <name type="common">Common pheasant</name>
    <dbReference type="NCBI Taxonomy" id="9054"/>
    <lineage>
        <taxon>Eukaryota</taxon>
        <taxon>Metazoa</taxon>
        <taxon>Chordata</taxon>
        <taxon>Craniata</taxon>
        <taxon>Vertebrata</taxon>
        <taxon>Euteleostomi</taxon>
        <taxon>Archelosauria</taxon>
        <taxon>Archosauria</taxon>
        <taxon>Dinosauria</taxon>
        <taxon>Saurischia</taxon>
        <taxon>Theropoda</taxon>
        <taxon>Coelurosauria</taxon>
        <taxon>Aves</taxon>
        <taxon>Neognathae</taxon>
        <taxon>Galloanserae</taxon>
        <taxon>Galliformes</taxon>
        <taxon>Phasianidae</taxon>
        <taxon>Phasianinae</taxon>
        <taxon>Phasianus</taxon>
    </lineage>
</organism>
<dbReference type="GO" id="GO:0030036">
    <property type="term" value="P:actin cytoskeleton organization"/>
    <property type="evidence" value="ECO:0007669"/>
    <property type="project" value="InterPro"/>
</dbReference>
<reference evidence="6" key="2">
    <citation type="submission" date="2025-09" db="UniProtKB">
        <authorList>
            <consortium name="Ensembl"/>
        </authorList>
    </citation>
    <scope>IDENTIFICATION</scope>
</reference>